<protein>
    <submittedName>
        <fullName evidence="7">Beta-galactosidase</fullName>
        <ecNumber evidence="7">3.2.1.23</ecNumber>
    </submittedName>
</protein>
<evidence type="ECO:0000313" key="7">
    <source>
        <dbReference type="EMBL" id="VTR43030.1"/>
    </source>
</evidence>
<dbReference type="EC" id="3.2.1.23" evidence="7"/>
<dbReference type="Gene3D" id="2.60.120.260">
    <property type="entry name" value="Galactose-binding domain-like"/>
    <property type="match status" value="2"/>
</dbReference>
<gene>
    <name evidence="7" type="primary">bga</name>
    <name evidence="6" type="ORF">ABTW24_19805</name>
    <name evidence="7" type="ORF">NCTC11429_02787</name>
</gene>
<feature type="chain" id="PRO_5020205151" evidence="3">
    <location>
        <begin position="19"/>
        <end position="254"/>
    </location>
</feature>
<dbReference type="EMBL" id="LR590484">
    <property type="protein sequence ID" value="VTR43030.1"/>
    <property type="molecule type" value="Genomic_DNA"/>
</dbReference>
<dbReference type="Pfam" id="PF21317">
    <property type="entry name" value="BetaGal_ABD_1"/>
    <property type="match status" value="1"/>
</dbReference>
<dbReference type="InterPro" id="IPR048913">
    <property type="entry name" value="BetaGal_gal-bd"/>
</dbReference>
<feature type="domain" description="Beta-galactosidase 1-like first all-beta" evidence="4">
    <location>
        <begin position="43"/>
        <end position="152"/>
    </location>
</feature>
<dbReference type="GO" id="GO:0005975">
    <property type="term" value="P:carbohydrate metabolic process"/>
    <property type="evidence" value="ECO:0007669"/>
    <property type="project" value="InterPro"/>
</dbReference>
<dbReference type="InterPro" id="IPR001944">
    <property type="entry name" value="Glycoside_Hdrlase_35"/>
</dbReference>
<dbReference type="RefSeq" id="WP_028072230.1">
    <property type="nucleotide sequence ID" value="NZ_CP141191.1"/>
</dbReference>
<evidence type="ECO:0000313" key="8">
    <source>
        <dbReference type="Proteomes" id="UP000308196"/>
    </source>
</evidence>
<sequence>MQRIIILGLLFLSQTLTAQEVILQEKAQLSQVYKKAIEAENVLSMNDLNVESGYVLYQAGIEISTGEEELELENVRDYATVYMDGKLLGTITDTKKKLKIQALPGTHQLQLYVENIGRITYGPEITDNAKGLFGAVTLAGNEVRNWKMIPLNVRDYPIQNLVFEQRTADDTPGFYRGQFEVNQPDNIYLDMTGWGMGEVWLNHRYLGSYWEEEKQKSISISSEDLVRGKNEVVIFELKNNQQKTISLSTAPVFK</sequence>
<reference evidence="7 8" key="1">
    <citation type="submission" date="2019-05" db="EMBL/GenBank/DDBJ databases">
        <authorList>
            <consortium name="Pathogen Informatics"/>
        </authorList>
    </citation>
    <scope>NUCLEOTIDE SEQUENCE [LARGE SCALE GENOMIC DNA]</scope>
    <source>
        <strain evidence="7 8">NCTC11429</strain>
    </source>
</reference>
<accession>A0A4U9V8N5</accession>
<dbReference type="InterPro" id="IPR048912">
    <property type="entry name" value="BetaGal1-like_ABD1"/>
</dbReference>
<dbReference type="Proteomes" id="UP000308196">
    <property type="component" value="Chromosome"/>
</dbReference>
<evidence type="ECO:0000256" key="3">
    <source>
        <dbReference type="SAM" id="SignalP"/>
    </source>
</evidence>
<evidence type="ECO:0000259" key="4">
    <source>
        <dbReference type="Pfam" id="PF21317"/>
    </source>
</evidence>
<dbReference type="AlphaFoldDB" id="A0A4U9V8N5"/>
<dbReference type="SUPFAM" id="SSF49785">
    <property type="entry name" value="Galactose-binding domain-like"/>
    <property type="match status" value="1"/>
</dbReference>
<feature type="signal peptide" evidence="3">
    <location>
        <begin position="1"/>
        <end position="18"/>
    </location>
</feature>
<organism evidence="7 8">
    <name type="scientific">Sphingobacterium thalpophilum</name>
    <dbReference type="NCBI Taxonomy" id="259"/>
    <lineage>
        <taxon>Bacteria</taxon>
        <taxon>Pseudomonadati</taxon>
        <taxon>Bacteroidota</taxon>
        <taxon>Sphingobacteriia</taxon>
        <taxon>Sphingobacteriales</taxon>
        <taxon>Sphingobacteriaceae</taxon>
        <taxon>Sphingobacterium</taxon>
    </lineage>
</organism>
<dbReference type="STRING" id="1123265.GCA_000686625_02042"/>
<proteinExistence type="predicted"/>
<dbReference type="PANTHER" id="PTHR23421">
    <property type="entry name" value="BETA-GALACTOSIDASE RELATED"/>
    <property type="match status" value="1"/>
</dbReference>
<dbReference type="KEGG" id="stha:NCTC11429_02787"/>
<reference evidence="6 9" key="2">
    <citation type="submission" date="2024-06" db="EMBL/GenBank/DDBJ databases">
        <title>Soil Sphingobacterium thalpophilum.</title>
        <authorList>
            <person name="Yang J."/>
            <person name="Li J."/>
        </authorList>
    </citation>
    <scope>NUCLEOTIDE SEQUENCE [LARGE SCALE GENOMIC DNA]</scope>
    <source>
        <strain evidence="6 9">22g91tb</strain>
    </source>
</reference>
<dbReference type="InterPro" id="IPR008979">
    <property type="entry name" value="Galactose-bd-like_sf"/>
</dbReference>
<dbReference type="GeneID" id="78463488"/>
<evidence type="ECO:0000259" key="5">
    <source>
        <dbReference type="Pfam" id="PF21467"/>
    </source>
</evidence>
<dbReference type="GO" id="GO:0004565">
    <property type="term" value="F:beta-galactosidase activity"/>
    <property type="evidence" value="ECO:0007669"/>
    <property type="project" value="UniProtKB-EC"/>
</dbReference>
<evidence type="ECO:0000256" key="2">
    <source>
        <dbReference type="ARBA" id="ARBA00023295"/>
    </source>
</evidence>
<keyword evidence="1 7" id="KW-0378">Hydrolase</keyword>
<evidence type="ECO:0000313" key="9">
    <source>
        <dbReference type="Proteomes" id="UP001566204"/>
    </source>
</evidence>
<dbReference type="Proteomes" id="UP001566204">
    <property type="component" value="Unassembled WGS sequence"/>
</dbReference>
<keyword evidence="9" id="KW-1185">Reference proteome</keyword>
<evidence type="ECO:0000313" key="6">
    <source>
        <dbReference type="EMBL" id="MEZ0453846.1"/>
    </source>
</evidence>
<name>A0A4U9V8N5_9SPHI</name>
<dbReference type="EMBL" id="JBEOQB010000006">
    <property type="protein sequence ID" value="MEZ0453846.1"/>
    <property type="molecule type" value="Genomic_DNA"/>
</dbReference>
<keyword evidence="2 7" id="KW-0326">Glycosidase</keyword>
<keyword evidence="3" id="KW-0732">Signal</keyword>
<evidence type="ECO:0000256" key="1">
    <source>
        <dbReference type="ARBA" id="ARBA00022801"/>
    </source>
</evidence>
<feature type="domain" description="Beta-galactosidase galactose-binding" evidence="5">
    <location>
        <begin position="172"/>
        <end position="230"/>
    </location>
</feature>
<dbReference type="Pfam" id="PF21467">
    <property type="entry name" value="BetaGal_gal-bd"/>
    <property type="match status" value="1"/>
</dbReference>